<feature type="transmembrane region" description="Helical" evidence="6">
    <location>
        <begin position="286"/>
        <end position="306"/>
    </location>
</feature>
<evidence type="ECO:0000313" key="8">
    <source>
        <dbReference type="Proteomes" id="UP000283000"/>
    </source>
</evidence>
<dbReference type="PANTHER" id="PTHR47547:SF1">
    <property type="entry name" value="ASPARTATE-PROTON SYMPORTER"/>
    <property type="match status" value="1"/>
</dbReference>
<dbReference type="GO" id="GO:0022857">
    <property type="term" value="F:transmembrane transporter activity"/>
    <property type="evidence" value="ECO:0007669"/>
    <property type="project" value="InterPro"/>
</dbReference>
<feature type="transmembrane region" description="Helical" evidence="6">
    <location>
        <begin position="129"/>
        <end position="154"/>
    </location>
</feature>
<reference evidence="7 8" key="1">
    <citation type="submission" date="2017-12" db="EMBL/GenBank/DDBJ databases">
        <authorList>
            <person name="Levesque S."/>
        </authorList>
    </citation>
    <scope>NUCLEOTIDE SEQUENCE [LARGE SCALE GENOMIC DNA]</scope>
    <source>
        <strain evidence="7 8">SMQ-1417</strain>
    </source>
</reference>
<dbReference type="PANTHER" id="PTHR47547">
    <property type="match status" value="1"/>
</dbReference>
<evidence type="ECO:0000256" key="3">
    <source>
        <dbReference type="ARBA" id="ARBA00022989"/>
    </source>
</evidence>
<keyword evidence="3 6" id="KW-1133">Transmembrane helix</keyword>
<sequence length="366" mass="38748">MTVVHDKGLKRDIGKTGLLFTGVGSIIGSGWLFGAFDVASMAGPAAILSWAIGAILIIFVALNYSELGVMFPVAGGVVRYPHYAFGSFASYTSGWITWLSAAGTVGIEVLAAVQYASSYLPWLMESKEGVLVLTVPGIFVSIAMVAVFCVINMFGVKFFAQFNNVLVWWKLLVIVLVFVGLALLAFNPGHFHMAEFGGFAPNRLAPIFAALPAAGIVFSYLGFRQGVEFAGETKDPQKNMPFAVIGSIVLTGIIYILLQVAFIGAVPTELLQDGWGGLSFSNSAGPWAEIAIMLGAMWLAIILCAAESARPSTSPRRPKPTGHSRPDECGVGSSSSPDRDHRLPRTGRPQAAPGGTIALPVRSAPP</sequence>
<gene>
    <name evidence="7" type="ORF">CXR23_02675</name>
</gene>
<feature type="transmembrane region" description="Helical" evidence="6">
    <location>
        <begin position="166"/>
        <end position="184"/>
    </location>
</feature>
<dbReference type="Pfam" id="PF13520">
    <property type="entry name" value="AA_permease_2"/>
    <property type="match status" value="1"/>
</dbReference>
<protein>
    <recommendedName>
        <fullName evidence="9">Amino acid permease</fullName>
    </recommendedName>
</protein>
<evidence type="ECO:0000256" key="5">
    <source>
        <dbReference type="SAM" id="MobiDB-lite"/>
    </source>
</evidence>
<keyword evidence="4 6" id="KW-0472">Membrane</keyword>
<name>A0A3Q9NPY2_BREAU</name>
<feature type="region of interest" description="Disordered" evidence="5">
    <location>
        <begin position="310"/>
        <end position="366"/>
    </location>
</feature>
<evidence type="ECO:0000256" key="1">
    <source>
        <dbReference type="ARBA" id="ARBA00004141"/>
    </source>
</evidence>
<comment type="subcellular location">
    <subcellularLocation>
        <location evidence="1">Membrane</location>
        <topology evidence="1">Multi-pass membrane protein</topology>
    </subcellularLocation>
</comment>
<evidence type="ECO:0000256" key="6">
    <source>
        <dbReference type="SAM" id="Phobius"/>
    </source>
</evidence>
<dbReference type="PIRSF" id="PIRSF006060">
    <property type="entry name" value="AA_transporter"/>
    <property type="match status" value="1"/>
</dbReference>
<reference evidence="7 8" key="2">
    <citation type="submission" date="2019-01" db="EMBL/GenBank/DDBJ databases">
        <title>Comparative genomic analysis of Brevibacterium aurantiacum sheds light on its evolution and its adaptation to smear-ripened cheeses.</title>
        <authorList>
            <person name="Moineau S."/>
        </authorList>
    </citation>
    <scope>NUCLEOTIDE SEQUENCE [LARGE SCALE GENOMIC DNA]</scope>
    <source>
        <strain evidence="7 8">SMQ-1417</strain>
    </source>
</reference>
<feature type="transmembrane region" description="Helical" evidence="6">
    <location>
        <begin position="95"/>
        <end position="117"/>
    </location>
</feature>
<evidence type="ECO:0008006" key="9">
    <source>
        <dbReference type="Google" id="ProtNLM"/>
    </source>
</evidence>
<dbReference type="InterPro" id="IPR002293">
    <property type="entry name" value="AA/rel_permease1"/>
</dbReference>
<accession>A0A3Q9NPY2</accession>
<dbReference type="InterPro" id="IPR052962">
    <property type="entry name" value="AA_Transporter_AGT"/>
</dbReference>
<proteinExistence type="predicted"/>
<evidence type="ECO:0000256" key="4">
    <source>
        <dbReference type="ARBA" id="ARBA00023136"/>
    </source>
</evidence>
<feature type="transmembrane region" description="Helical" evidence="6">
    <location>
        <begin position="244"/>
        <end position="266"/>
    </location>
</feature>
<keyword evidence="2 6" id="KW-0812">Transmembrane</keyword>
<feature type="transmembrane region" description="Helical" evidence="6">
    <location>
        <begin position="204"/>
        <end position="223"/>
    </location>
</feature>
<evidence type="ECO:0000313" key="7">
    <source>
        <dbReference type="EMBL" id="AZT92183.1"/>
    </source>
</evidence>
<organism evidence="7 8">
    <name type="scientific">Brevibacterium aurantiacum</name>
    <dbReference type="NCBI Taxonomy" id="273384"/>
    <lineage>
        <taxon>Bacteria</taxon>
        <taxon>Bacillati</taxon>
        <taxon>Actinomycetota</taxon>
        <taxon>Actinomycetes</taxon>
        <taxon>Micrococcales</taxon>
        <taxon>Brevibacteriaceae</taxon>
        <taxon>Brevibacterium</taxon>
    </lineage>
</organism>
<dbReference type="Proteomes" id="UP000283000">
    <property type="component" value="Chromosome"/>
</dbReference>
<feature type="transmembrane region" description="Helical" evidence="6">
    <location>
        <begin position="42"/>
        <end position="62"/>
    </location>
</feature>
<evidence type="ECO:0000256" key="2">
    <source>
        <dbReference type="ARBA" id="ARBA00022692"/>
    </source>
</evidence>
<dbReference type="GO" id="GO:0016020">
    <property type="term" value="C:membrane"/>
    <property type="evidence" value="ECO:0007669"/>
    <property type="project" value="UniProtKB-SubCell"/>
</dbReference>
<feature type="transmembrane region" description="Helical" evidence="6">
    <location>
        <begin position="17"/>
        <end position="36"/>
    </location>
</feature>
<dbReference type="EMBL" id="CP025330">
    <property type="protein sequence ID" value="AZT92183.1"/>
    <property type="molecule type" value="Genomic_DNA"/>
</dbReference>
<dbReference type="AlphaFoldDB" id="A0A3Q9NPY2"/>
<dbReference type="Gene3D" id="1.20.1740.10">
    <property type="entry name" value="Amino acid/polyamine transporter I"/>
    <property type="match status" value="1"/>
</dbReference>